<evidence type="ECO:0000256" key="1">
    <source>
        <dbReference type="ARBA" id="ARBA00022679"/>
    </source>
</evidence>
<organism evidence="5">
    <name type="scientific">marine metagenome</name>
    <dbReference type="NCBI Taxonomy" id="408172"/>
    <lineage>
        <taxon>unclassified sequences</taxon>
        <taxon>metagenomes</taxon>
        <taxon>ecological metagenomes</taxon>
    </lineage>
</organism>
<dbReference type="AlphaFoldDB" id="A0A381NZP0"/>
<dbReference type="InterPro" id="IPR037143">
    <property type="entry name" value="4-PPantetheinyl_Trfase_dom_sf"/>
</dbReference>
<dbReference type="InterPro" id="IPR004568">
    <property type="entry name" value="Ppantetheine-prot_Trfase_dom"/>
</dbReference>
<dbReference type="GO" id="GO:0008897">
    <property type="term" value="F:holo-[acyl-carrier-protein] synthase activity"/>
    <property type="evidence" value="ECO:0007669"/>
    <property type="project" value="InterPro"/>
</dbReference>
<keyword evidence="2" id="KW-0479">Metal-binding</keyword>
<name>A0A381NZP0_9ZZZZ</name>
<reference evidence="5" key="1">
    <citation type="submission" date="2018-05" db="EMBL/GenBank/DDBJ databases">
        <authorList>
            <person name="Lanie J.A."/>
            <person name="Ng W.-L."/>
            <person name="Kazmierczak K.M."/>
            <person name="Andrzejewski T.M."/>
            <person name="Davidsen T.M."/>
            <person name="Wayne K.J."/>
            <person name="Tettelin H."/>
            <person name="Glass J.I."/>
            <person name="Rusch D."/>
            <person name="Podicherti R."/>
            <person name="Tsui H.-C.T."/>
            <person name="Winkler M.E."/>
        </authorList>
    </citation>
    <scope>NUCLEOTIDE SEQUENCE</scope>
</reference>
<dbReference type="Pfam" id="PF01648">
    <property type="entry name" value="ACPS"/>
    <property type="match status" value="1"/>
</dbReference>
<evidence type="ECO:0000256" key="2">
    <source>
        <dbReference type="ARBA" id="ARBA00022723"/>
    </source>
</evidence>
<dbReference type="SUPFAM" id="SSF56214">
    <property type="entry name" value="4'-phosphopantetheinyl transferase"/>
    <property type="match status" value="1"/>
</dbReference>
<proteinExistence type="predicted"/>
<evidence type="ECO:0000259" key="4">
    <source>
        <dbReference type="Pfam" id="PF01648"/>
    </source>
</evidence>
<keyword evidence="1" id="KW-0808">Transferase</keyword>
<keyword evidence="3" id="KW-0460">Magnesium</keyword>
<evidence type="ECO:0000256" key="3">
    <source>
        <dbReference type="ARBA" id="ARBA00022842"/>
    </source>
</evidence>
<dbReference type="GO" id="GO:0000287">
    <property type="term" value="F:magnesium ion binding"/>
    <property type="evidence" value="ECO:0007669"/>
    <property type="project" value="InterPro"/>
</dbReference>
<dbReference type="NCBIfam" id="TIGR00556">
    <property type="entry name" value="pantethn_trn"/>
    <property type="match status" value="1"/>
</dbReference>
<dbReference type="InterPro" id="IPR008278">
    <property type="entry name" value="4-PPantetheinyl_Trfase_dom"/>
</dbReference>
<sequence length="101" mass="11148">MKEHDDRFKVKSFSINEIEYCDGKANPSIHYAGRFAAKEAIKKCFLSSDLTEELGLNKIEIISSENGSPIVSAVGDYEYADLIVSISHESDYAIAVAMLVV</sequence>
<evidence type="ECO:0000313" key="5">
    <source>
        <dbReference type="EMBL" id="SUZ58903.1"/>
    </source>
</evidence>
<dbReference type="EMBL" id="UINC01000649">
    <property type="protein sequence ID" value="SUZ58903.1"/>
    <property type="molecule type" value="Genomic_DNA"/>
</dbReference>
<accession>A0A381NZP0</accession>
<gene>
    <name evidence="5" type="ORF">METZ01_LOCUS11757</name>
</gene>
<feature type="domain" description="4'-phosphopantetheinyl transferase" evidence="4">
    <location>
        <begin position="4"/>
        <end position="97"/>
    </location>
</feature>
<protein>
    <recommendedName>
        <fullName evidence="4">4'-phosphopantetheinyl transferase domain-containing protein</fullName>
    </recommendedName>
</protein>
<dbReference type="GO" id="GO:0006633">
    <property type="term" value="P:fatty acid biosynthetic process"/>
    <property type="evidence" value="ECO:0007669"/>
    <property type="project" value="InterPro"/>
</dbReference>
<dbReference type="Gene3D" id="3.90.470.20">
    <property type="entry name" value="4'-phosphopantetheinyl transferase domain"/>
    <property type="match status" value="1"/>
</dbReference>